<evidence type="ECO:0000259" key="8">
    <source>
        <dbReference type="PROSITE" id="PS50011"/>
    </source>
</evidence>
<feature type="transmembrane region" description="Helical" evidence="7">
    <location>
        <begin position="310"/>
        <end position="329"/>
    </location>
</feature>
<dbReference type="SMART" id="SM00220">
    <property type="entry name" value="S_TKc"/>
    <property type="match status" value="1"/>
</dbReference>
<dbReference type="InterPro" id="IPR008271">
    <property type="entry name" value="Ser/Thr_kinase_AS"/>
</dbReference>
<dbReference type="SMART" id="SM00028">
    <property type="entry name" value="TPR"/>
    <property type="match status" value="3"/>
</dbReference>
<evidence type="ECO:0000313" key="10">
    <source>
        <dbReference type="Proteomes" id="UP000249633"/>
    </source>
</evidence>
<proteinExistence type="predicted"/>
<dbReference type="PROSITE" id="PS00107">
    <property type="entry name" value="PROTEIN_KINASE_ATP"/>
    <property type="match status" value="1"/>
</dbReference>
<dbReference type="CDD" id="cd14014">
    <property type="entry name" value="STKc_PknB_like"/>
    <property type="match status" value="1"/>
</dbReference>
<dbReference type="SUPFAM" id="SSF56112">
    <property type="entry name" value="Protein kinase-like (PK-like)"/>
    <property type="match status" value="1"/>
</dbReference>
<evidence type="ECO:0000256" key="2">
    <source>
        <dbReference type="ARBA" id="ARBA00022741"/>
    </source>
</evidence>
<gene>
    <name evidence="9" type="ORF">DI603_03340</name>
</gene>
<organism evidence="9 10">
    <name type="scientific">Roseateles depolymerans</name>
    <dbReference type="NCBI Taxonomy" id="76731"/>
    <lineage>
        <taxon>Bacteria</taxon>
        <taxon>Pseudomonadati</taxon>
        <taxon>Pseudomonadota</taxon>
        <taxon>Betaproteobacteria</taxon>
        <taxon>Burkholderiales</taxon>
        <taxon>Sphaerotilaceae</taxon>
        <taxon>Roseateles</taxon>
    </lineage>
</organism>
<dbReference type="PANTHER" id="PTHR43289">
    <property type="entry name" value="MITOGEN-ACTIVATED PROTEIN KINASE KINASE KINASE 20-RELATED"/>
    <property type="match status" value="1"/>
</dbReference>
<evidence type="ECO:0000256" key="3">
    <source>
        <dbReference type="ARBA" id="ARBA00022777"/>
    </source>
</evidence>
<keyword evidence="2 5" id="KW-0547">Nucleotide-binding</keyword>
<feature type="binding site" evidence="5">
    <location>
        <position position="82"/>
    </location>
    <ligand>
        <name>ATP</name>
        <dbReference type="ChEBI" id="CHEBI:30616"/>
    </ligand>
</feature>
<evidence type="ECO:0000256" key="5">
    <source>
        <dbReference type="PROSITE-ProRule" id="PRU10141"/>
    </source>
</evidence>
<evidence type="ECO:0000313" key="9">
    <source>
        <dbReference type="EMBL" id="PZP35813.1"/>
    </source>
</evidence>
<dbReference type="InterPro" id="IPR000719">
    <property type="entry name" value="Prot_kinase_dom"/>
</dbReference>
<feature type="domain" description="Protein kinase" evidence="8">
    <location>
        <begin position="51"/>
        <end position="387"/>
    </location>
</feature>
<dbReference type="PANTHER" id="PTHR43289:SF34">
    <property type="entry name" value="SERINE_THREONINE-PROTEIN KINASE YBDM-RELATED"/>
    <property type="match status" value="1"/>
</dbReference>
<reference evidence="9 10" key="1">
    <citation type="submission" date="2017-08" db="EMBL/GenBank/DDBJ databases">
        <title>Infants hospitalized years apart are colonized by the same room-sourced microbial strains.</title>
        <authorList>
            <person name="Brooks B."/>
            <person name="Olm M.R."/>
            <person name="Firek B.A."/>
            <person name="Baker R."/>
            <person name="Thomas B.C."/>
            <person name="Morowitz M.J."/>
            <person name="Banfield J.F."/>
        </authorList>
    </citation>
    <scope>NUCLEOTIDE SEQUENCE [LARGE SCALE GENOMIC DNA]</scope>
    <source>
        <strain evidence="9">S2_012_000_R2_81</strain>
    </source>
</reference>
<keyword evidence="7" id="KW-0472">Membrane</keyword>
<dbReference type="InterPro" id="IPR011990">
    <property type="entry name" value="TPR-like_helical_dom_sf"/>
</dbReference>
<dbReference type="InterPro" id="IPR017441">
    <property type="entry name" value="Protein_kinase_ATP_BS"/>
</dbReference>
<evidence type="ECO:0000256" key="4">
    <source>
        <dbReference type="ARBA" id="ARBA00022840"/>
    </source>
</evidence>
<dbReference type="Proteomes" id="UP000249633">
    <property type="component" value="Unassembled WGS sequence"/>
</dbReference>
<keyword evidence="4 5" id="KW-0067">ATP-binding</keyword>
<accession>A0A2W5DYZ0</accession>
<dbReference type="PROSITE" id="PS00108">
    <property type="entry name" value="PROTEIN_KINASE_ST"/>
    <property type="match status" value="1"/>
</dbReference>
<dbReference type="PROSITE" id="PS50011">
    <property type="entry name" value="PROTEIN_KINASE_DOM"/>
    <property type="match status" value="1"/>
</dbReference>
<keyword evidence="7" id="KW-0812">Transmembrane</keyword>
<protein>
    <recommendedName>
        <fullName evidence="8">Protein kinase domain-containing protein</fullName>
    </recommendedName>
</protein>
<evidence type="ECO:0000256" key="7">
    <source>
        <dbReference type="SAM" id="Phobius"/>
    </source>
</evidence>
<evidence type="ECO:0000256" key="1">
    <source>
        <dbReference type="ARBA" id="ARBA00022679"/>
    </source>
</evidence>
<dbReference type="GO" id="GO:0004674">
    <property type="term" value="F:protein serine/threonine kinase activity"/>
    <property type="evidence" value="ECO:0007669"/>
    <property type="project" value="TreeGrafter"/>
</dbReference>
<keyword evidence="7" id="KW-1133">Transmembrane helix</keyword>
<feature type="region of interest" description="Disordered" evidence="6">
    <location>
        <begin position="201"/>
        <end position="223"/>
    </location>
</feature>
<dbReference type="GO" id="GO:0005524">
    <property type="term" value="F:ATP binding"/>
    <property type="evidence" value="ECO:0007669"/>
    <property type="project" value="UniProtKB-UniRule"/>
</dbReference>
<dbReference type="Gene3D" id="1.25.40.10">
    <property type="entry name" value="Tetratricopeptide repeat domain"/>
    <property type="match status" value="3"/>
</dbReference>
<dbReference type="InterPro" id="IPR011009">
    <property type="entry name" value="Kinase-like_dom_sf"/>
</dbReference>
<dbReference type="Pfam" id="PF13424">
    <property type="entry name" value="TPR_12"/>
    <property type="match status" value="1"/>
</dbReference>
<dbReference type="Gene3D" id="1.10.510.10">
    <property type="entry name" value="Transferase(Phosphotransferase) domain 1"/>
    <property type="match status" value="1"/>
</dbReference>
<sequence>MPSVPAQPSTPRPSASAHDRADAPTQQLPLPADTPGATAAEAPVGTLIGAWRLVRPLGQGGMGRVFLAERADGAYAQRAAIKLLQVAATADARQRFEHERQILAGLEHPQIARLLDGGPSDWGPYLVMEFVDGEPLDLWCRQHALGLEARLALFDSLCEAVAYAHRHLVIHCDLKPSNVLVDREGRVRLLDFGVARLQGRSQQGSAGITPGYASPEQRDGRTPGVASDVYSLGRLLLVLLRPLRPLGGGRDAEIDAIAARSTAVDPARRYGDVGALQRELQRLLTHRPVHALQGRRLYALRTLLRRRWRWLAGALALLLAGAGFTWRLALERDRARTAEILAQHEARSAREVNDFLVGLFNAADSFHRPRAAQQTAQQLLDQGHARLSAELRDQPAQRAPLLAALATVYENLGQSDTAARAYGEAIAAYAEAGDLEAEEPLLYAQAFTLNRVGRYGAALRAAEGLRALALPHPSPQQLIRRHNAMGVVLTNLGRVEAALAELQAALRLLGPGDGALRATLHSNLALAQLAAGRADEAERLISAVFDPRHPLVYRRRTIRAMALAAQQRLAEAQTELLAADANIIERFGPGNSHRHRVLRELGPVLLQLGRPAEAVEALRTALRCAREGGEADTPLAASTEGRLAVALAAAGQPQAASAALASAWQLAQAQADGGDPVGLAQLQQLRATLAAH</sequence>
<name>A0A2W5DYZ0_9BURK</name>
<comment type="caution">
    <text evidence="9">The sequence shown here is derived from an EMBL/GenBank/DDBJ whole genome shotgun (WGS) entry which is preliminary data.</text>
</comment>
<feature type="compositionally biased region" description="Polar residues" evidence="6">
    <location>
        <begin position="1"/>
        <end position="13"/>
    </location>
</feature>
<dbReference type="InterPro" id="IPR019734">
    <property type="entry name" value="TPR_rpt"/>
</dbReference>
<dbReference type="Gene3D" id="3.30.200.20">
    <property type="entry name" value="Phosphorylase Kinase, domain 1"/>
    <property type="match status" value="1"/>
</dbReference>
<dbReference type="Pfam" id="PF00069">
    <property type="entry name" value="Pkinase"/>
    <property type="match status" value="1"/>
</dbReference>
<dbReference type="AlphaFoldDB" id="A0A2W5DYZ0"/>
<keyword evidence="1" id="KW-0808">Transferase</keyword>
<keyword evidence="3" id="KW-0418">Kinase</keyword>
<dbReference type="EMBL" id="QFOD01000002">
    <property type="protein sequence ID" value="PZP35813.1"/>
    <property type="molecule type" value="Genomic_DNA"/>
</dbReference>
<evidence type="ECO:0000256" key="6">
    <source>
        <dbReference type="SAM" id="MobiDB-lite"/>
    </source>
</evidence>
<dbReference type="SUPFAM" id="SSF48452">
    <property type="entry name" value="TPR-like"/>
    <property type="match status" value="2"/>
</dbReference>
<feature type="region of interest" description="Disordered" evidence="6">
    <location>
        <begin position="1"/>
        <end position="39"/>
    </location>
</feature>